<gene>
    <name evidence="4" type="ORF">INT46_004511</name>
</gene>
<comment type="caution">
    <text evidence="4">The sequence shown here is derived from an EMBL/GenBank/DDBJ whole genome shotgun (WGS) entry which is preliminary data.</text>
</comment>
<evidence type="ECO:0000313" key="4">
    <source>
        <dbReference type="EMBL" id="KAG2211135.1"/>
    </source>
</evidence>
<name>A0A8H7RII8_9FUNG</name>
<evidence type="ECO:0000313" key="5">
    <source>
        <dbReference type="Proteomes" id="UP000650833"/>
    </source>
</evidence>
<dbReference type="Proteomes" id="UP000650833">
    <property type="component" value="Unassembled WGS sequence"/>
</dbReference>
<dbReference type="PANTHER" id="PTHR46118">
    <property type="entry name" value="PROTEIN ABHD11"/>
    <property type="match status" value="1"/>
</dbReference>
<evidence type="ECO:0000256" key="2">
    <source>
        <dbReference type="ARBA" id="ARBA00022801"/>
    </source>
</evidence>
<dbReference type="FunFam" id="3.40.50.1820:FF:000039">
    <property type="entry name" value="Esterase ybfF"/>
    <property type="match status" value="1"/>
</dbReference>
<organism evidence="4 5">
    <name type="scientific">Mucor plumbeus</name>
    <dbReference type="NCBI Taxonomy" id="97098"/>
    <lineage>
        <taxon>Eukaryota</taxon>
        <taxon>Fungi</taxon>
        <taxon>Fungi incertae sedis</taxon>
        <taxon>Mucoromycota</taxon>
        <taxon>Mucoromycotina</taxon>
        <taxon>Mucoromycetes</taxon>
        <taxon>Mucorales</taxon>
        <taxon>Mucorineae</taxon>
        <taxon>Mucoraceae</taxon>
        <taxon>Mucor</taxon>
    </lineage>
</organism>
<keyword evidence="2" id="KW-0378">Hydrolase</keyword>
<dbReference type="InterPro" id="IPR000073">
    <property type="entry name" value="AB_hydrolase_1"/>
</dbReference>
<dbReference type="InterPro" id="IPR029058">
    <property type="entry name" value="AB_hydrolase_fold"/>
</dbReference>
<comment type="similarity">
    <text evidence="1">Belongs to the AB hydrolase superfamily.</text>
</comment>
<protein>
    <recommendedName>
        <fullName evidence="3">AB hydrolase-1 domain-containing protein</fullName>
    </recommendedName>
</protein>
<evidence type="ECO:0000256" key="1">
    <source>
        <dbReference type="ARBA" id="ARBA00008645"/>
    </source>
</evidence>
<evidence type="ECO:0000259" key="3">
    <source>
        <dbReference type="Pfam" id="PF00561"/>
    </source>
</evidence>
<dbReference type="EMBL" id="JAEPRC010000070">
    <property type="protein sequence ID" value="KAG2211135.1"/>
    <property type="molecule type" value="Genomic_DNA"/>
</dbReference>
<accession>A0A8H7RII8</accession>
<dbReference type="Gene3D" id="3.40.50.1820">
    <property type="entry name" value="alpha/beta hydrolase"/>
    <property type="match status" value="1"/>
</dbReference>
<reference evidence="4" key="1">
    <citation type="submission" date="2020-12" db="EMBL/GenBank/DDBJ databases">
        <title>Metabolic potential, ecology and presence of endohyphal bacteria is reflected in genomic diversity of Mucoromycotina.</title>
        <authorList>
            <person name="Muszewska A."/>
            <person name="Okrasinska A."/>
            <person name="Steczkiewicz K."/>
            <person name="Drgas O."/>
            <person name="Orlowska M."/>
            <person name="Perlinska-Lenart U."/>
            <person name="Aleksandrzak-Piekarczyk T."/>
            <person name="Szatraj K."/>
            <person name="Zielenkiewicz U."/>
            <person name="Pilsyk S."/>
            <person name="Malc E."/>
            <person name="Mieczkowski P."/>
            <person name="Kruszewska J.S."/>
            <person name="Biernat P."/>
            <person name="Pawlowska J."/>
        </authorList>
    </citation>
    <scope>NUCLEOTIDE SEQUENCE</scope>
    <source>
        <strain evidence="4">CBS 226.32</strain>
    </source>
</reference>
<proteinExistence type="inferred from homology"/>
<dbReference type="GO" id="GO:0052689">
    <property type="term" value="F:carboxylic ester hydrolase activity"/>
    <property type="evidence" value="ECO:0007669"/>
    <property type="project" value="TreeGrafter"/>
</dbReference>
<dbReference type="SUPFAM" id="SSF53474">
    <property type="entry name" value="alpha/beta-Hydrolases"/>
    <property type="match status" value="1"/>
</dbReference>
<dbReference type="OrthoDB" id="8119704at2759"/>
<dbReference type="AlphaFoldDB" id="A0A8H7RII8"/>
<dbReference type="GO" id="GO:0005739">
    <property type="term" value="C:mitochondrion"/>
    <property type="evidence" value="ECO:0007669"/>
    <property type="project" value="TreeGrafter"/>
</dbReference>
<keyword evidence="5" id="KW-1185">Reference proteome</keyword>
<sequence length="291" mass="32546">MNITALRRYIPTYKSIRTYSSSTAKAVNVSFDKFSIKPSQEPPVLICHGLFGSKQNWSSLAKAMSNRLSRDVYTIDLRNHGDSPHTTEHTYNAMTEDLKTFIDQHGIKQPILLGHSMGGKAVMNTALQCPDLISKLIVVDMPPVAMKLARNFSNYVTAMKAIEEANPSKQSEADKILSQYESNVGVRMFLLTNLKRMSDGALRFRIPYDILGNSLDNIGGFHVPENATYKRETLFIAGGESPYLQPFHDKEKQIKKMFPNSKLEVVAGAGHWVHAEKPDAVLNLITSFVLE</sequence>
<dbReference type="Pfam" id="PF00561">
    <property type="entry name" value="Abhydrolase_1"/>
    <property type="match status" value="1"/>
</dbReference>
<dbReference type="PANTHER" id="PTHR46118:SF4">
    <property type="entry name" value="PROTEIN ABHD11"/>
    <property type="match status" value="1"/>
</dbReference>
<feature type="domain" description="AB hydrolase-1" evidence="3">
    <location>
        <begin position="42"/>
        <end position="278"/>
    </location>
</feature>